<dbReference type="RefSeq" id="WP_402703600.1">
    <property type="nucleotide sequence ID" value="NZ_JBIUZV010000021.1"/>
</dbReference>
<keyword evidence="2" id="KW-1185">Reference proteome</keyword>
<dbReference type="Pfam" id="PF11041">
    <property type="entry name" value="Phage_Wedge1"/>
    <property type="match status" value="1"/>
</dbReference>
<dbReference type="InterPro" id="IPR021283">
    <property type="entry name" value="Phage_Wedge1"/>
</dbReference>
<dbReference type="EMBL" id="JBIUZV010000021">
    <property type="protein sequence ID" value="MFJ3048523.1"/>
    <property type="molecule type" value="Genomic_DNA"/>
</dbReference>
<accession>A0ABW8F5T9</accession>
<gene>
    <name evidence="1" type="ORF">ACIPEN_22035</name>
</gene>
<evidence type="ECO:0000313" key="2">
    <source>
        <dbReference type="Proteomes" id="UP001617427"/>
    </source>
</evidence>
<sequence length="217" mass="23515">MKNFAQTIISQYANSPTLVQLVTNMNDHISPDADIDGFYDAIFNINTATDYGLDIWGRIVGVDRYLKIPANPDQIGFNNGPGVPFNQAPFNGGIASTQTYRLSNDAFRTLIFAKALANISDCTAPSINQLLRNMFAGRGRCYVADTGDMTLRYVFEFALQPYEQAIILNSGVFPRPAGVLAYAQQVNAGSTFAFNGGSGQPFGQGVFNSTTNLLPTS</sequence>
<evidence type="ECO:0000313" key="1">
    <source>
        <dbReference type="EMBL" id="MFJ3048523.1"/>
    </source>
</evidence>
<name>A0ABW8F5T9_9BURK</name>
<protein>
    <submittedName>
        <fullName evidence="1">DUF2612 domain-containing protein</fullName>
    </submittedName>
</protein>
<reference evidence="1 2" key="1">
    <citation type="submission" date="2024-10" db="EMBL/GenBank/DDBJ databases">
        <title>The Natural Products Discovery Center: Release of the First 8490 Sequenced Strains for Exploring Actinobacteria Biosynthetic Diversity.</title>
        <authorList>
            <person name="Kalkreuter E."/>
            <person name="Kautsar S.A."/>
            <person name="Yang D."/>
            <person name="Bader C.D."/>
            <person name="Teijaro C.N."/>
            <person name="Fluegel L."/>
            <person name="Davis C.M."/>
            <person name="Simpson J.R."/>
            <person name="Lauterbach L."/>
            <person name="Steele A.D."/>
            <person name="Gui C."/>
            <person name="Meng S."/>
            <person name="Li G."/>
            <person name="Viehrig K."/>
            <person name="Ye F."/>
            <person name="Su P."/>
            <person name="Kiefer A.F."/>
            <person name="Nichols A."/>
            <person name="Cepeda A.J."/>
            <person name="Yan W."/>
            <person name="Fan B."/>
            <person name="Jiang Y."/>
            <person name="Adhikari A."/>
            <person name="Zheng C.-J."/>
            <person name="Schuster L."/>
            <person name="Cowan T.M."/>
            <person name="Smanski M.J."/>
            <person name="Chevrette M.G."/>
            <person name="De Carvalho L.P.S."/>
            <person name="Shen B."/>
        </authorList>
    </citation>
    <scope>NUCLEOTIDE SEQUENCE [LARGE SCALE GENOMIC DNA]</scope>
    <source>
        <strain evidence="1 2">NPDC087045</strain>
    </source>
</reference>
<proteinExistence type="predicted"/>
<comment type="caution">
    <text evidence="1">The sequence shown here is derived from an EMBL/GenBank/DDBJ whole genome shotgun (WGS) entry which is preliminary data.</text>
</comment>
<organism evidence="1 2">
    <name type="scientific">Herbaspirillum chlorophenolicum</name>
    <dbReference type="NCBI Taxonomy" id="211589"/>
    <lineage>
        <taxon>Bacteria</taxon>
        <taxon>Pseudomonadati</taxon>
        <taxon>Pseudomonadota</taxon>
        <taxon>Betaproteobacteria</taxon>
        <taxon>Burkholderiales</taxon>
        <taxon>Oxalobacteraceae</taxon>
        <taxon>Herbaspirillum</taxon>
    </lineage>
</organism>
<dbReference type="Proteomes" id="UP001617427">
    <property type="component" value="Unassembled WGS sequence"/>
</dbReference>